<dbReference type="SUPFAM" id="SSF52540">
    <property type="entry name" value="P-loop containing nucleoside triphosphate hydrolases"/>
    <property type="match status" value="2"/>
</dbReference>
<dbReference type="CDD" id="cd03215">
    <property type="entry name" value="ABC_Carb_Monos_II"/>
    <property type="match status" value="1"/>
</dbReference>
<dbReference type="PROSITE" id="PS50893">
    <property type="entry name" value="ABC_TRANSPORTER_2"/>
    <property type="match status" value="2"/>
</dbReference>
<proteinExistence type="predicted"/>
<dbReference type="OrthoDB" id="3651648at2"/>
<dbReference type="EMBL" id="VIWU01000001">
    <property type="protein sequence ID" value="TWF74976.1"/>
    <property type="molecule type" value="Genomic_DNA"/>
</dbReference>
<evidence type="ECO:0000256" key="1">
    <source>
        <dbReference type="ARBA" id="ARBA00022448"/>
    </source>
</evidence>
<dbReference type="InterPro" id="IPR003439">
    <property type="entry name" value="ABC_transporter-like_ATP-bd"/>
</dbReference>
<evidence type="ECO:0000256" key="4">
    <source>
        <dbReference type="ARBA" id="ARBA00022840"/>
    </source>
</evidence>
<feature type="domain" description="ABC transporter" evidence="5">
    <location>
        <begin position="16"/>
        <end position="255"/>
    </location>
</feature>
<evidence type="ECO:0000256" key="2">
    <source>
        <dbReference type="ARBA" id="ARBA00022737"/>
    </source>
</evidence>
<keyword evidence="1" id="KW-0813">Transport</keyword>
<keyword evidence="2" id="KW-0677">Repeat</keyword>
<evidence type="ECO:0000256" key="3">
    <source>
        <dbReference type="ARBA" id="ARBA00022741"/>
    </source>
</evidence>
<dbReference type="PANTHER" id="PTHR43790">
    <property type="entry name" value="CARBOHYDRATE TRANSPORT ATP-BINDING PROTEIN MG119-RELATED"/>
    <property type="match status" value="1"/>
</dbReference>
<comment type="caution">
    <text evidence="6">The sequence shown here is derived from an EMBL/GenBank/DDBJ whole genome shotgun (WGS) entry which is preliminary data.</text>
</comment>
<dbReference type="PANTHER" id="PTHR43790:SF9">
    <property type="entry name" value="GALACTOFURANOSE TRANSPORTER ATP-BINDING PROTEIN YTFR"/>
    <property type="match status" value="1"/>
</dbReference>
<sequence length="506" mass="54224">MPTLESTSTASPPPAIEVDRISKWFGSTHALDDVSFTVGKGQSRALLGRNGAGKSTLVSLVTGIDRPDGGELRIAGEPLHGQDDRIGCVYQRSSLIPAFTAAENVLIKQYPRRRGGAIHWPELRDRARALLDQWTIGDLHAEPVERLQPVHKKIVEICRALVADPEVLILDEPTAGLDKSDTSRLFALLERLRERGTTVLYISHHLEDVFRVCDSITVLRDARHILTAGIGDVTMPELVEAIVGEQPPSAAATRAAGEVDAPVVLSIRHVQVDRRVGPVDIELRAGECVGIAGLEGCGKATLARAIVGLEQRTGDVVVGGSTVEPGDVPAALDAGIGYVPEDRHVDGMVPVLDVSENSTMALAPRIGRRPLGFLPRISRRADLDRAYGELSRRWRIVASSPRQLISELSGGNQQKCVMARAFATDPQLLVLVNPTAGVDVSAKASILTSLGSVLDRGAGVLVFSEDADDFALCDRILIMIKGSVVAVLENEWTEADLVAAMQGEVA</sequence>
<reference evidence="6 7" key="1">
    <citation type="submission" date="2019-06" db="EMBL/GenBank/DDBJ databases">
        <title>Sequencing the genomes of 1000 actinobacteria strains.</title>
        <authorList>
            <person name="Klenk H.-P."/>
        </authorList>
    </citation>
    <scope>NUCLEOTIDE SEQUENCE [LARGE SCALE GENOMIC DNA]</scope>
    <source>
        <strain evidence="6 7">DSM 45671</strain>
    </source>
</reference>
<feature type="domain" description="ABC transporter" evidence="5">
    <location>
        <begin position="259"/>
        <end position="506"/>
    </location>
</feature>
<dbReference type="CDD" id="cd03216">
    <property type="entry name" value="ABC_Carb_Monos_I"/>
    <property type="match status" value="1"/>
</dbReference>
<evidence type="ECO:0000313" key="6">
    <source>
        <dbReference type="EMBL" id="TWF74976.1"/>
    </source>
</evidence>
<keyword evidence="3" id="KW-0547">Nucleotide-binding</keyword>
<accession>A0A561SJB6</accession>
<dbReference type="InterPro" id="IPR003593">
    <property type="entry name" value="AAA+_ATPase"/>
</dbReference>
<dbReference type="Proteomes" id="UP000321261">
    <property type="component" value="Unassembled WGS sequence"/>
</dbReference>
<dbReference type="InterPro" id="IPR027417">
    <property type="entry name" value="P-loop_NTPase"/>
</dbReference>
<keyword evidence="7" id="KW-1185">Reference proteome</keyword>
<evidence type="ECO:0000259" key="5">
    <source>
        <dbReference type="PROSITE" id="PS50893"/>
    </source>
</evidence>
<dbReference type="GO" id="GO:0016887">
    <property type="term" value="F:ATP hydrolysis activity"/>
    <property type="evidence" value="ECO:0007669"/>
    <property type="project" value="InterPro"/>
</dbReference>
<dbReference type="Pfam" id="PF00005">
    <property type="entry name" value="ABC_tran"/>
    <property type="match status" value="2"/>
</dbReference>
<keyword evidence="4 6" id="KW-0067">ATP-binding</keyword>
<dbReference type="Gene3D" id="3.40.50.300">
    <property type="entry name" value="P-loop containing nucleotide triphosphate hydrolases"/>
    <property type="match status" value="2"/>
</dbReference>
<evidence type="ECO:0000313" key="7">
    <source>
        <dbReference type="Proteomes" id="UP000321261"/>
    </source>
</evidence>
<dbReference type="AlphaFoldDB" id="A0A561SJB6"/>
<dbReference type="RefSeq" id="WP_147254263.1">
    <property type="nucleotide sequence ID" value="NZ_VIWU01000001.1"/>
</dbReference>
<organism evidence="6 7">
    <name type="scientific">Pseudonocardia hierapolitana</name>
    <dbReference type="NCBI Taxonomy" id="1128676"/>
    <lineage>
        <taxon>Bacteria</taxon>
        <taxon>Bacillati</taxon>
        <taxon>Actinomycetota</taxon>
        <taxon>Actinomycetes</taxon>
        <taxon>Pseudonocardiales</taxon>
        <taxon>Pseudonocardiaceae</taxon>
        <taxon>Pseudonocardia</taxon>
    </lineage>
</organism>
<name>A0A561SJB6_9PSEU</name>
<keyword evidence="6" id="KW-0762">Sugar transport</keyword>
<protein>
    <submittedName>
        <fullName evidence="6">Simple sugar transport system ATP-binding protein</fullName>
    </submittedName>
</protein>
<dbReference type="SMART" id="SM00382">
    <property type="entry name" value="AAA"/>
    <property type="match status" value="2"/>
</dbReference>
<dbReference type="InterPro" id="IPR050107">
    <property type="entry name" value="ABC_carbohydrate_import_ATPase"/>
</dbReference>
<dbReference type="GO" id="GO:0005524">
    <property type="term" value="F:ATP binding"/>
    <property type="evidence" value="ECO:0007669"/>
    <property type="project" value="UniProtKB-KW"/>
</dbReference>
<gene>
    <name evidence="6" type="ORF">FHX44_11860</name>
</gene>